<feature type="transmembrane region" description="Helical" evidence="5">
    <location>
        <begin position="111"/>
        <end position="128"/>
    </location>
</feature>
<feature type="transmembrane region" description="Helical" evidence="5">
    <location>
        <begin position="171"/>
        <end position="193"/>
    </location>
</feature>
<dbReference type="Pfam" id="PF07690">
    <property type="entry name" value="MFS_1"/>
    <property type="match status" value="1"/>
</dbReference>
<evidence type="ECO:0000256" key="2">
    <source>
        <dbReference type="ARBA" id="ARBA00022692"/>
    </source>
</evidence>
<gene>
    <name evidence="7" type="ORF">FRACA_190010</name>
</gene>
<feature type="transmembrane region" description="Helical" evidence="5">
    <location>
        <begin position="406"/>
        <end position="425"/>
    </location>
</feature>
<evidence type="ECO:0000313" key="8">
    <source>
        <dbReference type="Proteomes" id="UP000234331"/>
    </source>
</evidence>
<dbReference type="InterPro" id="IPR020846">
    <property type="entry name" value="MFS_dom"/>
</dbReference>
<feature type="transmembrane region" description="Helical" evidence="5">
    <location>
        <begin position="7"/>
        <end position="29"/>
    </location>
</feature>
<feature type="transmembrane region" description="Helical" evidence="5">
    <location>
        <begin position="49"/>
        <end position="66"/>
    </location>
</feature>
<evidence type="ECO:0000313" key="7">
    <source>
        <dbReference type="EMBL" id="SNQ47431.1"/>
    </source>
</evidence>
<dbReference type="EMBL" id="FZMO01000101">
    <property type="protein sequence ID" value="SNQ47431.1"/>
    <property type="molecule type" value="Genomic_DNA"/>
</dbReference>
<feature type="transmembrane region" description="Helical" evidence="5">
    <location>
        <begin position="431"/>
        <end position="453"/>
    </location>
</feature>
<dbReference type="Proteomes" id="UP000234331">
    <property type="component" value="Unassembled WGS sequence"/>
</dbReference>
<dbReference type="InterPro" id="IPR011701">
    <property type="entry name" value="MFS"/>
</dbReference>
<evidence type="ECO:0000256" key="1">
    <source>
        <dbReference type="ARBA" id="ARBA00004651"/>
    </source>
</evidence>
<keyword evidence="4 5" id="KW-0472">Membrane</keyword>
<dbReference type="InterPro" id="IPR036259">
    <property type="entry name" value="MFS_trans_sf"/>
</dbReference>
<feature type="transmembrane region" description="Helical" evidence="5">
    <location>
        <begin position="361"/>
        <end position="385"/>
    </location>
</feature>
<evidence type="ECO:0000256" key="3">
    <source>
        <dbReference type="ARBA" id="ARBA00022989"/>
    </source>
</evidence>
<feature type="transmembrane region" description="Helical" evidence="5">
    <location>
        <begin position="302"/>
        <end position="322"/>
    </location>
</feature>
<dbReference type="GO" id="GO:0022857">
    <property type="term" value="F:transmembrane transporter activity"/>
    <property type="evidence" value="ECO:0007669"/>
    <property type="project" value="InterPro"/>
</dbReference>
<feature type="transmembrane region" description="Helical" evidence="5">
    <location>
        <begin position="205"/>
        <end position="225"/>
    </location>
</feature>
<keyword evidence="2 5" id="KW-0812">Transmembrane</keyword>
<comment type="subcellular location">
    <subcellularLocation>
        <location evidence="1">Cell membrane</location>
        <topology evidence="1">Multi-pass membrane protein</topology>
    </subcellularLocation>
</comment>
<organism evidence="7 8">
    <name type="scientific">Frankia canadensis</name>
    <dbReference type="NCBI Taxonomy" id="1836972"/>
    <lineage>
        <taxon>Bacteria</taxon>
        <taxon>Bacillati</taxon>
        <taxon>Actinomycetota</taxon>
        <taxon>Actinomycetes</taxon>
        <taxon>Frankiales</taxon>
        <taxon>Frankiaceae</taxon>
        <taxon>Frankia</taxon>
    </lineage>
</organism>
<dbReference type="GO" id="GO:0005886">
    <property type="term" value="C:plasma membrane"/>
    <property type="evidence" value="ECO:0007669"/>
    <property type="project" value="UniProtKB-SubCell"/>
</dbReference>
<reference evidence="7 8" key="1">
    <citation type="submission" date="2017-06" db="EMBL/GenBank/DDBJ databases">
        <authorList>
            <person name="Kim H.J."/>
            <person name="Triplett B.A."/>
        </authorList>
    </citation>
    <scope>NUCLEOTIDE SEQUENCE [LARGE SCALE GENOMIC DNA]</scope>
    <source>
        <strain evidence="7">FRACA_ARgP5</strain>
    </source>
</reference>
<name>A0A2I2KP35_9ACTN</name>
<dbReference type="SUPFAM" id="SSF103473">
    <property type="entry name" value="MFS general substrate transporter"/>
    <property type="match status" value="1"/>
</dbReference>
<feature type="domain" description="Major facilitator superfamily (MFS) profile" evidence="6">
    <location>
        <begin position="12"/>
        <end position="457"/>
    </location>
</feature>
<feature type="transmembrane region" description="Helical" evidence="5">
    <location>
        <begin position="268"/>
        <end position="290"/>
    </location>
</feature>
<evidence type="ECO:0000256" key="4">
    <source>
        <dbReference type="ARBA" id="ARBA00023136"/>
    </source>
</evidence>
<evidence type="ECO:0000259" key="6">
    <source>
        <dbReference type="PROSITE" id="PS50850"/>
    </source>
</evidence>
<dbReference type="RefSeq" id="WP_165818317.1">
    <property type="nucleotide sequence ID" value="NZ_FZMO01000101.1"/>
</dbReference>
<accession>A0A2I2KP35</accession>
<dbReference type="AlphaFoldDB" id="A0A2I2KP35"/>
<dbReference type="PANTHER" id="PTHR42718:SF39">
    <property type="entry name" value="ACTINORHODIN TRANSPORTER-RELATED"/>
    <property type="match status" value="1"/>
</dbReference>
<evidence type="ECO:0000256" key="5">
    <source>
        <dbReference type="SAM" id="Phobius"/>
    </source>
</evidence>
<keyword evidence="3 5" id="KW-1133">Transmembrane helix</keyword>
<feature type="transmembrane region" description="Helical" evidence="5">
    <location>
        <begin position="231"/>
        <end position="248"/>
    </location>
</feature>
<proteinExistence type="predicted"/>
<sequence>MSQNLPLRAWIVFLLVVAADVLDLLSTTVTNVAAPTIVRDLGASSSLEPWLGASYTLPMGSLMIIGGRLGDRFGCRRIFLTGLAGFTLGSLAAAVATTPLVLVAARIGQGAFGGLLVPQGFVLLMRVVPHESMRVVFGLFGPLLAASSISGPMIAGLLIGADPFGLAWRSVFLVNVLFGVLLFAAGLTFIPAFTGDIAVRIRPGAAVALMAGLGLLLAGLIDGGASGWSPRALSAIAAGALALASLGWQQRGSTRPLLERSLFTNRGFVTGLVFGALLFSTVTGTMYVTALYLQQSLALSPFHAALTTAPMSIGIIAASFTVRRHIIDHGRTVVSIGVATFALGVLSLTVLITAQPHPVPWITVPLLVTGLGMGCCFGAVFAVALGDVSPAQAGSASGVLNAVQQLVNAAGSATVSTIYLAASTPGAVSSGVLPCLILTLIITAVCAASIPLLPRQGADVH</sequence>
<dbReference type="PANTHER" id="PTHR42718">
    <property type="entry name" value="MAJOR FACILITATOR SUPERFAMILY MULTIDRUG TRANSPORTER MFSC"/>
    <property type="match status" value="1"/>
</dbReference>
<dbReference type="Gene3D" id="1.20.1720.10">
    <property type="entry name" value="Multidrug resistance protein D"/>
    <property type="match status" value="2"/>
</dbReference>
<feature type="transmembrane region" description="Helical" evidence="5">
    <location>
        <begin position="334"/>
        <end position="355"/>
    </location>
</feature>
<protein>
    <recommendedName>
        <fullName evidence="6">Major facilitator superfamily (MFS) profile domain-containing protein</fullName>
    </recommendedName>
</protein>
<feature type="transmembrane region" description="Helical" evidence="5">
    <location>
        <begin position="135"/>
        <end position="159"/>
    </location>
</feature>
<dbReference type="PROSITE" id="PS50850">
    <property type="entry name" value="MFS"/>
    <property type="match status" value="1"/>
</dbReference>
<feature type="transmembrane region" description="Helical" evidence="5">
    <location>
        <begin position="78"/>
        <end position="105"/>
    </location>
</feature>
<keyword evidence="8" id="KW-1185">Reference proteome</keyword>